<dbReference type="KEGG" id="acy:Anacy_4742"/>
<reference evidence="3" key="1">
    <citation type="journal article" date="2013" name="Proc. Natl. Acad. Sci. U.S.A.">
        <title>Improving the coverage of the cyanobacterial phylum using diversity-driven genome sequencing.</title>
        <authorList>
            <person name="Shih P.M."/>
            <person name="Wu D."/>
            <person name="Latifi A."/>
            <person name="Axen S.D."/>
            <person name="Fewer D.P."/>
            <person name="Talla E."/>
            <person name="Calteau A."/>
            <person name="Cai F."/>
            <person name="Tandeau de Marsac N."/>
            <person name="Rippka R."/>
            <person name="Herdman M."/>
            <person name="Sivonen K."/>
            <person name="Coursin T."/>
            <person name="Laurent T."/>
            <person name="Goodwin L."/>
            <person name="Nolan M."/>
            <person name="Davenport K.W."/>
            <person name="Han C.S."/>
            <person name="Rubin E.M."/>
            <person name="Eisen J.A."/>
            <person name="Woyke T."/>
            <person name="Gugger M."/>
            <person name="Kerfeld C.A."/>
        </authorList>
    </citation>
    <scope>NUCLEOTIDE SEQUENCE [LARGE SCALE GENOMIC DNA]</scope>
    <source>
        <strain evidence="3">ATCC 27899 / PCC 7122</strain>
    </source>
</reference>
<dbReference type="eggNOG" id="ENOG5033EGU">
    <property type="taxonomic scope" value="Bacteria"/>
</dbReference>
<evidence type="ECO:0000313" key="2">
    <source>
        <dbReference type="EMBL" id="AFZ60087.1"/>
    </source>
</evidence>
<dbReference type="Proteomes" id="UP000010474">
    <property type="component" value="Chromosome"/>
</dbReference>
<dbReference type="PATRIC" id="fig|272123.3.peg.5157"/>
<accession>K9ZNF3</accession>
<dbReference type="OrthoDB" id="467411at2"/>
<feature type="compositionally biased region" description="Polar residues" evidence="1">
    <location>
        <begin position="56"/>
        <end position="81"/>
    </location>
</feature>
<keyword evidence="3" id="KW-1185">Reference proteome</keyword>
<dbReference type="STRING" id="272123.Anacy_4742"/>
<dbReference type="EMBL" id="CP003659">
    <property type="protein sequence ID" value="AFZ60087.1"/>
    <property type="molecule type" value="Genomic_DNA"/>
</dbReference>
<evidence type="ECO:0000313" key="3">
    <source>
        <dbReference type="Proteomes" id="UP000010474"/>
    </source>
</evidence>
<proteinExistence type="predicted"/>
<feature type="region of interest" description="Disordered" evidence="1">
    <location>
        <begin position="56"/>
        <end position="83"/>
    </location>
</feature>
<organism evidence="2 3">
    <name type="scientific">Anabaena cylindrica (strain ATCC 27899 / PCC 7122)</name>
    <dbReference type="NCBI Taxonomy" id="272123"/>
    <lineage>
        <taxon>Bacteria</taxon>
        <taxon>Bacillati</taxon>
        <taxon>Cyanobacteriota</taxon>
        <taxon>Cyanophyceae</taxon>
        <taxon>Nostocales</taxon>
        <taxon>Nostocaceae</taxon>
        <taxon>Anabaena</taxon>
    </lineage>
</organism>
<evidence type="ECO:0000256" key="1">
    <source>
        <dbReference type="SAM" id="MobiDB-lite"/>
    </source>
</evidence>
<name>K9ZNF3_ANACC</name>
<dbReference type="RefSeq" id="WP_015216703.1">
    <property type="nucleotide sequence ID" value="NC_019771.1"/>
</dbReference>
<dbReference type="HOGENOM" id="CLU_149307_0_0_3"/>
<dbReference type="AlphaFoldDB" id="K9ZNF3"/>
<protein>
    <submittedName>
        <fullName evidence="2">Uncharacterized protein</fullName>
    </submittedName>
</protein>
<gene>
    <name evidence="2" type="ordered locus">Anacy_4742</name>
</gene>
<sequence>MLKKLLFAGTLVIIIWSGILLNSASSQQVDFRVNNLESDLRRLELRLNQIELSLSQNRQFPSSRTTLTPPKPTNSRRNWSQSERDKMFDKLSILVVEVKQQVNDLGKRVVKLESGK</sequence>